<name>A0AAV5WIZ8_9BILA</name>
<dbReference type="Proteomes" id="UP001432322">
    <property type="component" value="Unassembled WGS sequence"/>
</dbReference>
<evidence type="ECO:0000313" key="1">
    <source>
        <dbReference type="EMBL" id="GMT31946.1"/>
    </source>
</evidence>
<accession>A0AAV5WIZ8</accession>
<proteinExistence type="predicted"/>
<dbReference type="AlphaFoldDB" id="A0AAV5WIZ8"/>
<reference evidence="1" key="1">
    <citation type="submission" date="2023-10" db="EMBL/GenBank/DDBJ databases">
        <title>Genome assembly of Pristionchus species.</title>
        <authorList>
            <person name="Yoshida K."/>
            <person name="Sommer R.J."/>
        </authorList>
    </citation>
    <scope>NUCLEOTIDE SEQUENCE</scope>
    <source>
        <strain evidence="1">RS5133</strain>
    </source>
</reference>
<keyword evidence="2" id="KW-1185">Reference proteome</keyword>
<comment type="caution">
    <text evidence="1">The sequence shown here is derived from an EMBL/GenBank/DDBJ whole genome shotgun (WGS) entry which is preliminary data.</text>
</comment>
<organism evidence="1 2">
    <name type="scientific">Pristionchus fissidentatus</name>
    <dbReference type="NCBI Taxonomy" id="1538716"/>
    <lineage>
        <taxon>Eukaryota</taxon>
        <taxon>Metazoa</taxon>
        <taxon>Ecdysozoa</taxon>
        <taxon>Nematoda</taxon>
        <taxon>Chromadorea</taxon>
        <taxon>Rhabditida</taxon>
        <taxon>Rhabditina</taxon>
        <taxon>Diplogasteromorpha</taxon>
        <taxon>Diplogasteroidea</taxon>
        <taxon>Neodiplogasteridae</taxon>
        <taxon>Pristionchus</taxon>
    </lineage>
</organism>
<evidence type="ECO:0000313" key="2">
    <source>
        <dbReference type="Proteomes" id="UP001432322"/>
    </source>
</evidence>
<dbReference type="EMBL" id="BTSY01000006">
    <property type="protein sequence ID" value="GMT31946.1"/>
    <property type="molecule type" value="Genomic_DNA"/>
</dbReference>
<protein>
    <submittedName>
        <fullName evidence="1">Uncharacterized protein</fullName>
    </submittedName>
</protein>
<gene>
    <name evidence="1" type="ORF">PFISCL1PPCAC_23243</name>
</gene>
<sequence>MPERVNMMTGDGLLVLVHESLVEVHNLALDTGADNLSVLIEEVGDALGDGAPARSAVSIILGRDSVLIVVCRQVGVPLPLTLLVASDHFLGLKQRIPLNVPLVQIENSHQDEVRDRTDSEDDLALGERVVEIVDYSHSREANSDERDQQTPVHERVNLLPSRQVVENSADFIVQSVLHRLPVPLVNLGGNVVLVRH</sequence>
<feature type="non-terminal residue" evidence="1">
    <location>
        <position position="196"/>
    </location>
</feature>